<dbReference type="InterPro" id="IPR036995">
    <property type="entry name" value="MPG_sf"/>
</dbReference>
<keyword evidence="4 5" id="KW-0234">DNA repair</keyword>
<evidence type="ECO:0000313" key="7">
    <source>
        <dbReference type="Proteomes" id="UP000460272"/>
    </source>
</evidence>
<keyword evidence="3 5" id="KW-0378">Hydrolase</keyword>
<dbReference type="Pfam" id="PF02245">
    <property type="entry name" value="Pur_DNA_glyco"/>
    <property type="match status" value="1"/>
</dbReference>
<evidence type="ECO:0000256" key="3">
    <source>
        <dbReference type="ARBA" id="ARBA00022801"/>
    </source>
</evidence>
<sequence>MSRSTTAPPGPRRAVPDRALLARDFLARPSVEVAPGLLGCVLEHETAEGLVAVELTEVEAYMGNADPASHAYRGMTGRNAVMFGAAGHAYVYFTYGMHFCVNIVCERPGIASAVLLRAGRVVDGAELAVVRRSARAPLAATGSRADGAVISDTPDARLRIARDLARGPARLCQALGITRVQNGADLCDESSPLRLRVPEDAVTVPVEAGPRVGVTAAAEVPWRYWLSGDPTVSAYRLHKKRAR</sequence>
<dbReference type="Gene3D" id="3.10.300.10">
    <property type="entry name" value="Methylpurine-DNA glycosylase (MPG)"/>
    <property type="match status" value="1"/>
</dbReference>
<comment type="similarity">
    <text evidence="1 5">Belongs to the DNA glycosylase MPG family.</text>
</comment>
<dbReference type="GO" id="GO:0003677">
    <property type="term" value="F:DNA binding"/>
    <property type="evidence" value="ECO:0007669"/>
    <property type="project" value="InterPro"/>
</dbReference>
<dbReference type="GO" id="GO:0003905">
    <property type="term" value="F:alkylbase DNA N-glycosylase activity"/>
    <property type="evidence" value="ECO:0007669"/>
    <property type="project" value="InterPro"/>
</dbReference>
<evidence type="ECO:0000256" key="1">
    <source>
        <dbReference type="ARBA" id="ARBA00009232"/>
    </source>
</evidence>
<dbReference type="AlphaFoldDB" id="A0A6P2BPJ3"/>
<dbReference type="HAMAP" id="MF_00527">
    <property type="entry name" value="3MGH"/>
    <property type="match status" value="1"/>
</dbReference>
<dbReference type="CDD" id="cd00540">
    <property type="entry name" value="AAG"/>
    <property type="match status" value="1"/>
</dbReference>
<dbReference type="GO" id="GO:0006284">
    <property type="term" value="P:base-excision repair"/>
    <property type="evidence" value="ECO:0007669"/>
    <property type="project" value="InterPro"/>
</dbReference>
<name>A0A6P2BPJ3_9ACTN</name>
<dbReference type="SUPFAM" id="SSF50486">
    <property type="entry name" value="FMT C-terminal domain-like"/>
    <property type="match status" value="1"/>
</dbReference>
<dbReference type="PANTHER" id="PTHR10429:SF0">
    <property type="entry name" value="DNA-3-METHYLADENINE GLYCOSYLASE"/>
    <property type="match status" value="1"/>
</dbReference>
<dbReference type="PANTHER" id="PTHR10429">
    <property type="entry name" value="DNA-3-METHYLADENINE GLYCOSYLASE"/>
    <property type="match status" value="1"/>
</dbReference>
<comment type="caution">
    <text evidence="6">The sequence shown here is derived from an EMBL/GenBank/DDBJ whole genome shotgun (WGS) entry which is preliminary data.</text>
</comment>
<dbReference type="EMBL" id="RPFW01000007">
    <property type="protein sequence ID" value="TVZ00942.1"/>
    <property type="molecule type" value="Genomic_DNA"/>
</dbReference>
<gene>
    <name evidence="6" type="ORF">EAS64_31925</name>
</gene>
<evidence type="ECO:0000256" key="2">
    <source>
        <dbReference type="ARBA" id="ARBA00022763"/>
    </source>
</evidence>
<dbReference type="EC" id="3.2.2.-" evidence="5"/>
<evidence type="ECO:0000256" key="5">
    <source>
        <dbReference type="HAMAP-Rule" id="MF_00527"/>
    </source>
</evidence>
<reference evidence="6 7" key="1">
    <citation type="submission" date="2018-11" db="EMBL/GenBank/DDBJ databases">
        <title>Trebonia kvetii gen.nov., sp.nov., a novel acidophilic actinobacterium, and proposal of the new actinobacterial family Treboniaceae fam. nov.</title>
        <authorList>
            <person name="Rapoport D."/>
            <person name="Sagova-Mareckova M."/>
            <person name="Sedlacek I."/>
            <person name="Provaznik J."/>
            <person name="Kralova S."/>
            <person name="Pavlinic D."/>
            <person name="Benes V."/>
            <person name="Kopecky J."/>
        </authorList>
    </citation>
    <scope>NUCLEOTIDE SEQUENCE [LARGE SCALE GENOMIC DNA]</scope>
    <source>
        <strain evidence="6 7">15Tr583</strain>
    </source>
</reference>
<dbReference type="InterPro" id="IPR003180">
    <property type="entry name" value="MPG"/>
</dbReference>
<evidence type="ECO:0000313" key="6">
    <source>
        <dbReference type="EMBL" id="TVZ00942.1"/>
    </source>
</evidence>
<protein>
    <recommendedName>
        <fullName evidence="5">Putative 3-methyladenine DNA glycosylase</fullName>
        <ecNumber evidence="5">3.2.2.-</ecNumber>
    </recommendedName>
</protein>
<dbReference type="NCBIfam" id="TIGR00567">
    <property type="entry name" value="3mg"/>
    <property type="match status" value="1"/>
</dbReference>
<proteinExistence type="inferred from homology"/>
<evidence type="ECO:0000256" key="4">
    <source>
        <dbReference type="ARBA" id="ARBA00023204"/>
    </source>
</evidence>
<dbReference type="FunFam" id="3.10.300.10:FF:000001">
    <property type="entry name" value="Putative 3-methyladenine DNA glycosylase"/>
    <property type="match status" value="1"/>
</dbReference>
<dbReference type="OrthoDB" id="9794313at2"/>
<keyword evidence="2 5" id="KW-0227">DNA damage</keyword>
<dbReference type="Proteomes" id="UP000460272">
    <property type="component" value="Unassembled WGS sequence"/>
</dbReference>
<accession>A0A6P2BPJ3</accession>
<organism evidence="6 7">
    <name type="scientific">Trebonia kvetii</name>
    <dbReference type="NCBI Taxonomy" id="2480626"/>
    <lineage>
        <taxon>Bacteria</taxon>
        <taxon>Bacillati</taxon>
        <taxon>Actinomycetota</taxon>
        <taxon>Actinomycetes</taxon>
        <taxon>Streptosporangiales</taxon>
        <taxon>Treboniaceae</taxon>
        <taxon>Trebonia</taxon>
    </lineage>
</organism>
<dbReference type="InterPro" id="IPR011034">
    <property type="entry name" value="Formyl_transferase-like_C_sf"/>
</dbReference>
<keyword evidence="7" id="KW-1185">Reference proteome</keyword>